<sequence>MAVFPEPDKDLPIVVVLSPAAKAMGPALLVDFAQIPTCDATALVFERVGSPRPVLSGPEGQEQIQSQRVELLQELSDTKPLDLDEVPRGQPDILVLRLGVPEDPRVSRVAALIQLLGPALGAGVPGADVPAPLELLPKGKELQLDWLDVHELPRLEKPGMLKVVCRDYRPQLGVEERNQGNAKLQRDVNKRNDVVDDHLPITQNIVALLQENRAIRVRDRRPQDKEKKRNRRVDDTQSE</sequence>
<dbReference type="AlphaFoldDB" id="A0A9D5DI76"/>
<accession>A0A9D5DI76</accession>
<organism evidence="2">
    <name type="scientific">Cryptosporidium canis</name>
    <dbReference type="NCBI Taxonomy" id="195482"/>
    <lineage>
        <taxon>Eukaryota</taxon>
        <taxon>Sar</taxon>
        <taxon>Alveolata</taxon>
        <taxon>Apicomplexa</taxon>
        <taxon>Conoidasida</taxon>
        <taxon>Coccidia</taxon>
        <taxon>Eucoccidiorida</taxon>
        <taxon>Eimeriorina</taxon>
        <taxon>Cryptosporidiidae</taxon>
        <taxon>Cryptosporidium</taxon>
    </lineage>
</organism>
<evidence type="ECO:0000313" key="2">
    <source>
        <dbReference type="EMBL" id="KAJ1611891.1"/>
    </source>
</evidence>
<proteinExistence type="predicted"/>
<comment type="caution">
    <text evidence="2">The sequence shown here is derived from an EMBL/GenBank/DDBJ whole genome shotgun (WGS) entry which is preliminary data.</text>
</comment>
<evidence type="ECO:0000256" key="1">
    <source>
        <dbReference type="SAM" id="MobiDB-lite"/>
    </source>
</evidence>
<protein>
    <submittedName>
        <fullName evidence="2">Uncharacterized protein</fullName>
    </submittedName>
</protein>
<gene>
    <name evidence="2" type="ORF">OJ253_724</name>
</gene>
<name>A0A9D5DI76_9CRYT</name>
<dbReference type="EMBL" id="JAPCXC010000010">
    <property type="protein sequence ID" value="KAJ1611891.1"/>
    <property type="molecule type" value="Genomic_DNA"/>
</dbReference>
<reference evidence="2" key="1">
    <citation type="submission" date="2022-10" db="EMBL/GenBank/DDBJ databases">
        <title>Adaptive evolution leads to modifications in subtelomeric GC content in a zoonotic Cryptosporidium species.</title>
        <authorList>
            <person name="Li J."/>
            <person name="Feng Y."/>
            <person name="Xiao L."/>
        </authorList>
    </citation>
    <scope>NUCLEOTIDE SEQUENCE</scope>
    <source>
        <strain evidence="2">33844</strain>
    </source>
</reference>
<dbReference type="OrthoDB" id="10350422at2759"/>
<dbReference type="Proteomes" id="UP001067231">
    <property type="component" value="Unassembled WGS sequence"/>
</dbReference>
<feature type="region of interest" description="Disordered" evidence="1">
    <location>
        <begin position="217"/>
        <end position="239"/>
    </location>
</feature>